<accession>A0ABN3UFN3</accession>
<gene>
    <name evidence="3" type="ORF">GCM10009867_06670</name>
</gene>
<dbReference type="EMBL" id="BAAARN010000001">
    <property type="protein sequence ID" value="GAA2731917.1"/>
    <property type="molecule type" value="Genomic_DNA"/>
</dbReference>
<feature type="region of interest" description="Disordered" evidence="1">
    <location>
        <begin position="35"/>
        <end position="63"/>
    </location>
</feature>
<reference evidence="3 4" key="1">
    <citation type="journal article" date="2019" name="Int. J. Syst. Evol. Microbiol.">
        <title>The Global Catalogue of Microorganisms (GCM) 10K type strain sequencing project: providing services to taxonomists for standard genome sequencing and annotation.</title>
        <authorList>
            <consortium name="The Broad Institute Genomics Platform"/>
            <consortium name="The Broad Institute Genome Sequencing Center for Infectious Disease"/>
            <person name="Wu L."/>
            <person name="Ma J."/>
        </authorList>
    </citation>
    <scope>NUCLEOTIDE SEQUENCE [LARGE SCALE GENOMIC DNA]</scope>
    <source>
        <strain evidence="3 4">JCM 16378</strain>
    </source>
</reference>
<evidence type="ECO:0000313" key="3">
    <source>
        <dbReference type="EMBL" id="GAA2731917.1"/>
    </source>
</evidence>
<comment type="caution">
    <text evidence="3">The sequence shown here is derived from an EMBL/GenBank/DDBJ whole genome shotgun (WGS) entry which is preliminary data.</text>
</comment>
<feature type="compositionally biased region" description="Low complexity" evidence="1">
    <location>
        <begin position="40"/>
        <end position="61"/>
    </location>
</feature>
<evidence type="ECO:0000256" key="2">
    <source>
        <dbReference type="SAM" id="SignalP"/>
    </source>
</evidence>
<evidence type="ECO:0000256" key="1">
    <source>
        <dbReference type="SAM" id="MobiDB-lite"/>
    </source>
</evidence>
<dbReference type="Proteomes" id="UP001501326">
    <property type="component" value="Unassembled WGS sequence"/>
</dbReference>
<keyword evidence="2" id="KW-0732">Signal</keyword>
<dbReference type="RefSeq" id="WP_344190218.1">
    <property type="nucleotide sequence ID" value="NZ_BAAARN010000001.1"/>
</dbReference>
<dbReference type="PROSITE" id="PS51257">
    <property type="entry name" value="PROKAR_LIPOPROTEIN"/>
    <property type="match status" value="1"/>
</dbReference>
<evidence type="ECO:0008006" key="5">
    <source>
        <dbReference type="Google" id="ProtNLM"/>
    </source>
</evidence>
<feature type="chain" id="PRO_5047119849" description="Peptidase MA-like domain-containing protein" evidence="2">
    <location>
        <begin position="33"/>
        <end position="452"/>
    </location>
</feature>
<protein>
    <recommendedName>
        <fullName evidence="5">Peptidase MA-like domain-containing protein</fullName>
    </recommendedName>
</protein>
<evidence type="ECO:0000313" key="4">
    <source>
        <dbReference type="Proteomes" id="UP001501326"/>
    </source>
</evidence>
<sequence>MRTKAGQRRGVRPTTFAAPVAASICLVLGLAACSDPETPPSSSSSSSAATTTTQQGSSTPTVDREEALATLLERRAAAVRARDEAAFRATLDDPTSGFGLRQLAQFQALGKLPIGTFRYGTPEPAPELSVERTAQLGPQAWVSRVAGRYSFAGFDTGTREFESYFTVVRRSDGWKLADDTDGGTQVQVWDLPRLTVSRSATTLVIGSGPASRLRPYLALGDRAVTAVREVWTAPWRARLVLVVPATATQMAEQVGQDPAGVAQVAAVTDGPFDTAGRAGADRVVVNPEAFATLEQTGKQVVVSHEATHVAIRATTTKQVPLWLSEGMADYVGYRDVDATRQRIAAALLQQVRDGSGPTALPGAGDFDPGRSTIAPSYNAAWLAVCRIVDRRGQASLVRFYLAAATAPGSPGSAGTGADADAVTAAAFGTVLKTTEAAFTREWLAYLRRLAAS</sequence>
<proteinExistence type="predicted"/>
<name>A0ABN3UFN3_9MICO</name>
<feature type="signal peptide" evidence="2">
    <location>
        <begin position="1"/>
        <end position="32"/>
    </location>
</feature>
<keyword evidence="4" id="KW-1185">Reference proteome</keyword>
<organism evidence="3 4">
    <name type="scientific">Pedococcus aerophilus</name>
    <dbReference type="NCBI Taxonomy" id="436356"/>
    <lineage>
        <taxon>Bacteria</taxon>
        <taxon>Bacillati</taxon>
        <taxon>Actinomycetota</taxon>
        <taxon>Actinomycetes</taxon>
        <taxon>Micrococcales</taxon>
        <taxon>Intrasporangiaceae</taxon>
        <taxon>Pedococcus</taxon>
    </lineage>
</organism>